<feature type="transmembrane region" description="Helical" evidence="1">
    <location>
        <begin position="12"/>
        <end position="32"/>
    </location>
</feature>
<dbReference type="RefSeq" id="WP_253755890.1">
    <property type="nucleotide sequence ID" value="NZ_JAMZDZ010000001.1"/>
</dbReference>
<sequence>MASRLLPLAATRRLLVAVVLGAVAGVVVGVLTTASMGVLAGVAVAGALFVVAGWLVLWPMDAATTRRNMAREDFKPVPDELVVVLAALGGLAAIVVLLMIGESRSTDRHAAAAVALAGVFMAWASLHLMYSARYAHLYYTRNARGIDFNSAAEPTFRDFLYFSYNLGMTYQVSDTDVASPRIRAVVLRHTLLSYVFGTVILATTINLVASGFTS</sequence>
<comment type="caution">
    <text evidence="2">The sequence shown here is derived from an EMBL/GenBank/DDBJ whole genome shotgun (WGS) entry which is preliminary data.</text>
</comment>
<protein>
    <submittedName>
        <fullName evidence="2">DUF1345 domain-containing protein</fullName>
    </submittedName>
</protein>
<dbReference type="Proteomes" id="UP001595816">
    <property type="component" value="Unassembled WGS sequence"/>
</dbReference>
<evidence type="ECO:0000313" key="3">
    <source>
        <dbReference type="Proteomes" id="UP001595816"/>
    </source>
</evidence>
<reference evidence="3" key="1">
    <citation type="journal article" date="2019" name="Int. J. Syst. Evol. Microbiol.">
        <title>The Global Catalogue of Microorganisms (GCM) 10K type strain sequencing project: providing services to taxonomists for standard genome sequencing and annotation.</title>
        <authorList>
            <consortium name="The Broad Institute Genomics Platform"/>
            <consortium name="The Broad Institute Genome Sequencing Center for Infectious Disease"/>
            <person name="Wu L."/>
            <person name="Ma J."/>
        </authorList>
    </citation>
    <scope>NUCLEOTIDE SEQUENCE [LARGE SCALE GENOMIC DNA]</scope>
    <source>
        <strain evidence="3">CGMCC 4.7289</strain>
    </source>
</reference>
<dbReference type="InterPro" id="IPR009781">
    <property type="entry name" value="DUF1345"/>
</dbReference>
<proteinExistence type="predicted"/>
<feature type="transmembrane region" description="Helical" evidence="1">
    <location>
        <begin position="38"/>
        <end position="60"/>
    </location>
</feature>
<keyword evidence="1" id="KW-0812">Transmembrane</keyword>
<name>A0ABV8LTR7_9ACTN</name>
<evidence type="ECO:0000313" key="2">
    <source>
        <dbReference type="EMBL" id="MFC4133806.1"/>
    </source>
</evidence>
<keyword evidence="3" id="KW-1185">Reference proteome</keyword>
<evidence type="ECO:0000256" key="1">
    <source>
        <dbReference type="SAM" id="Phobius"/>
    </source>
</evidence>
<organism evidence="2 3">
    <name type="scientific">Hamadaea flava</name>
    <dbReference type="NCBI Taxonomy" id="1742688"/>
    <lineage>
        <taxon>Bacteria</taxon>
        <taxon>Bacillati</taxon>
        <taxon>Actinomycetota</taxon>
        <taxon>Actinomycetes</taxon>
        <taxon>Micromonosporales</taxon>
        <taxon>Micromonosporaceae</taxon>
        <taxon>Hamadaea</taxon>
    </lineage>
</organism>
<feature type="transmembrane region" description="Helical" evidence="1">
    <location>
        <begin position="191"/>
        <end position="212"/>
    </location>
</feature>
<feature type="transmembrane region" description="Helical" evidence="1">
    <location>
        <begin position="81"/>
        <end position="100"/>
    </location>
</feature>
<gene>
    <name evidence="2" type="ORF">ACFOZ4_24605</name>
</gene>
<keyword evidence="1" id="KW-0472">Membrane</keyword>
<keyword evidence="1" id="KW-1133">Transmembrane helix</keyword>
<dbReference type="Pfam" id="PF07077">
    <property type="entry name" value="DUF1345"/>
    <property type="match status" value="1"/>
</dbReference>
<accession>A0ABV8LTR7</accession>
<dbReference type="EMBL" id="JBHSAY010000014">
    <property type="protein sequence ID" value="MFC4133806.1"/>
    <property type="molecule type" value="Genomic_DNA"/>
</dbReference>
<feature type="transmembrane region" description="Helical" evidence="1">
    <location>
        <begin position="112"/>
        <end position="132"/>
    </location>
</feature>